<dbReference type="PANTHER" id="PTHR43630:SF1">
    <property type="entry name" value="POLY-BETA-1,6-N-ACETYL-D-GLUCOSAMINE SYNTHASE"/>
    <property type="match status" value="1"/>
</dbReference>
<evidence type="ECO:0000256" key="2">
    <source>
        <dbReference type="ARBA" id="ARBA00022679"/>
    </source>
</evidence>
<dbReference type="EMBL" id="UINC01122630">
    <property type="protein sequence ID" value="SVC98559.1"/>
    <property type="molecule type" value="Genomic_DNA"/>
</dbReference>
<dbReference type="PANTHER" id="PTHR43630">
    <property type="entry name" value="POLY-BETA-1,6-N-ACETYL-D-GLUCOSAMINE SYNTHASE"/>
    <property type="match status" value="1"/>
</dbReference>
<dbReference type="GO" id="GO:0016757">
    <property type="term" value="F:glycosyltransferase activity"/>
    <property type="evidence" value="ECO:0007669"/>
    <property type="project" value="UniProtKB-KW"/>
</dbReference>
<evidence type="ECO:0000313" key="4">
    <source>
        <dbReference type="EMBL" id="SVC98559.1"/>
    </source>
</evidence>
<keyword evidence="2" id="KW-0808">Transferase</keyword>
<organism evidence="4">
    <name type="scientific">marine metagenome</name>
    <dbReference type="NCBI Taxonomy" id="408172"/>
    <lineage>
        <taxon>unclassified sequences</taxon>
        <taxon>metagenomes</taxon>
        <taxon>ecological metagenomes</taxon>
    </lineage>
</organism>
<dbReference type="Pfam" id="PF00535">
    <property type="entry name" value="Glycos_transf_2"/>
    <property type="match status" value="1"/>
</dbReference>
<protein>
    <recommendedName>
        <fullName evidence="3">Glycosyltransferase 2-like domain-containing protein</fullName>
    </recommendedName>
</protein>
<evidence type="ECO:0000256" key="1">
    <source>
        <dbReference type="ARBA" id="ARBA00022676"/>
    </source>
</evidence>
<feature type="non-terminal residue" evidence="4">
    <location>
        <position position="186"/>
    </location>
</feature>
<dbReference type="InterPro" id="IPR029044">
    <property type="entry name" value="Nucleotide-diphossugar_trans"/>
</dbReference>
<evidence type="ECO:0000259" key="3">
    <source>
        <dbReference type="Pfam" id="PF00535"/>
    </source>
</evidence>
<dbReference type="SUPFAM" id="SSF53448">
    <property type="entry name" value="Nucleotide-diphospho-sugar transferases"/>
    <property type="match status" value="1"/>
</dbReference>
<accession>A0A382RLJ8</accession>
<keyword evidence="1" id="KW-0328">Glycosyltransferase</keyword>
<gene>
    <name evidence="4" type="ORF">METZ01_LOCUS351413</name>
</gene>
<dbReference type="AlphaFoldDB" id="A0A382RLJ8"/>
<dbReference type="InterPro" id="IPR001173">
    <property type="entry name" value="Glyco_trans_2-like"/>
</dbReference>
<dbReference type="Gene3D" id="3.90.550.10">
    <property type="entry name" value="Spore Coat Polysaccharide Biosynthesis Protein SpsA, Chain A"/>
    <property type="match status" value="1"/>
</dbReference>
<feature type="domain" description="Glycosyltransferase 2-like" evidence="3">
    <location>
        <begin position="6"/>
        <end position="142"/>
    </location>
</feature>
<reference evidence="4" key="1">
    <citation type="submission" date="2018-05" db="EMBL/GenBank/DDBJ databases">
        <authorList>
            <person name="Lanie J.A."/>
            <person name="Ng W.-L."/>
            <person name="Kazmierczak K.M."/>
            <person name="Andrzejewski T.M."/>
            <person name="Davidsen T.M."/>
            <person name="Wayne K.J."/>
            <person name="Tettelin H."/>
            <person name="Glass J.I."/>
            <person name="Rusch D."/>
            <person name="Podicherti R."/>
            <person name="Tsui H.-C.T."/>
            <person name="Winkler M.E."/>
        </authorList>
    </citation>
    <scope>NUCLEOTIDE SEQUENCE</scope>
</reference>
<proteinExistence type="predicted"/>
<name>A0A382RLJ8_9ZZZZ</name>
<sequence length="186" mass="20655">MNKTISIIIPCYNEEEHISECLDSIINQNYPSEFIEVIVIDGNSNDKTIDIIQNYTSLLEKMIIMNNPDKITPISLNIGVKKSTGDYIAILGAHSYIKNDFIQTAVEELNRTDAVCVGGPVINQGKNFIGNAIALAMQSVFGVGNSGFRVSSKRQYVDTVAFGVYKKEIFKAIGHFDETLVHNQDF</sequence>